<reference evidence="4" key="1">
    <citation type="submission" date="2016-11" db="EMBL/GenBank/DDBJ databases">
        <authorList>
            <person name="Varghese N."/>
            <person name="Submissions S."/>
        </authorList>
    </citation>
    <scope>NUCLEOTIDE SEQUENCE [LARGE SCALE GENOMIC DNA]</scope>
    <source>
        <strain evidence="4">DSM 16785</strain>
    </source>
</reference>
<dbReference type="PANTHER" id="PTHR36180:SF1">
    <property type="entry name" value="ANTA_ANTB ANTIREPRESSOR DOMAIN-CONTAINING PROTEIN"/>
    <property type="match status" value="1"/>
</dbReference>
<dbReference type="InterPro" id="IPR013557">
    <property type="entry name" value="AntA/B_antirep"/>
</dbReference>
<dbReference type="RefSeq" id="WP_072863085.1">
    <property type="nucleotide sequence ID" value="NZ_FQUI01000005.1"/>
</dbReference>
<dbReference type="InterPro" id="IPR005039">
    <property type="entry name" value="Ant_C"/>
</dbReference>
<proteinExistence type="predicted"/>
<keyword evidence="5" id="KW-1185">Reference proteome</keyword>
<feature type="domain" description="Antirepressor protein C-terminal" evidence="2">
    <location>
        <begin position="133"/>
        <end position="232"/>
    </location>
</feature>
<sequence length="238" mass="28434">MRELIPVSEKIFGGEKIQTVNARELHKKLKVGSRFNDWIRNRIEKYGFIDGIDFITLTKNLVSGGKQKEYYISLDMAKELCMVENNELGRMFRKYFIEVEKRYKKIQTPKLPQNYLEALKELVRVEEERQALEAENKQMKPKAEAFNDLISTEGKYTMSEVAKLLNWGRNRLFKFLRMQGILRSNNEPYQEYVDRGYFKLRTYTIKHTDFEEVKVQTLVTPKGLEWIRKILKREIEFI</sequence>
<evidence type="ECO:0000313" key="5">
    <source>
        <dbReference type="Proteomes" id="UP000184334"/>
    </source>
</evidence>
<gene>
    <name evidence="4" type="ORF">SAMN02745164_00483</name>
</gene>
<dbReference type="AlphaFoldDB" id="A0A1M4TRI8"/>
<name>A0A1M4TRI8_MARH1</name>
<feature type="coiled-coil region" evidence="1">
    <location>
        <begin position="115"/>
        <end position="142"/>
    </location>
</feature>
<dbReference type="PANTHER" id="PTHR36180">
    <property type="entry name" value="DNA-BINDING PROTEIN-RELATED-RELATED"/>
    <property type="match status" value="1"/>
</dbReference>
<protein>
    <submittedName>
        <fullName evidence="4">Anti-repressor protein</fullName>
    </submittedName>
</protein>
<dbReference type="OrthoDB" id="72472at2"/>
<evidence type="ECO:0000313" key="4">
    <source>
        <dbReference type="EMBL" id="SHE47005.1"/>
    </source>
</evidence>
<dbReference type="Pfam" id="PF03374">
    <property type="entry name" value="ANT"/>
    <property type="match status" value="1"/>
</dbReference>
<dbReference type="Pfam" id="PF08346">
    <property type="entry name" value="AntA"/>
    <property type="match status" value="1"/>
</dbReference>
<comment type="caution">
    <text evidence="4">The sequence shown here is derived from an EMBL/GenBank/DDBJ whole genome shotgun (WGS) entry which is preliminary data.</text>
</comment>
<accession>A0A1M4TRI8</accession>
<feature type="domain" description="AntA/AntB antirepressor" evidence="3">
    <location>
        <begin position="20"/>
        <end position="86"/>
    </location>
</feature>
<evidence type="ECO:0000256" key="1">
    <source>
        <dbReference type="SAM" id="Coils"/>
    </source>
</evidence>
<evidence type="ECO:0000259" key="2">
    <source>
        <dbReference type="Pfam" id="PF03374"/>
    </source>
</evidence>
<organism evidence="4 5">
    <name type="scientific">Marinitoga hydrogenitolerans (strain DSM 16785 / JCM 12826 / AT1271)</name>
    <dbReference type="NCBI Taxonomy" id="1122195"/>
    <lineage>
        <taxon>Bacteria</taxon>
        <taxon>Thermotogati</taxon>
        <taxon>Thermotogota</taxon>
        <taxon>Thermotogae</taxon>
        <taxon>Petrotogales</taxon>
        <taxon>Petrotogaceae</taxon>
        <taxon>Marinitoga</taxon>
    </lineage>
</organism>
<dbReference type="EMBL" id="FQUI01000005">
    <property type="protein sequence ID" value="SHE47005.1"/>
    <property type="molecule type" value="Genomic_DNA"/>
</dbReference>
<keyword evidence="1" id="KW-0175">Coiled coil</keyword>
<evidence type="ECO:0000259" key="3">
    <source>
        <dbReference type="Pfam" id="PF08346"/>
    </source>
</evidence>
<dbReference type="GO" id="GO:0003677">
    <property type="term" value="F:DNA binding"/>
    <property type="evidence" value="ECO:0007669"/>
    <property type="project" value="InterPro"/>
</dbReference>
<dbReference type="STRING" id="1122195.SAMN02745164_00483"/>
<dbReference type="Proteomes" id="UP000184334">
    <property type="component" value="Unassembled WGS sequence"/>
</dbReference>